<evidence type="ECO:0000256" key="8">
    <source>
        <dbReference type="ARBA" id="ARBA00022833"/>
    </source>
</evidence>
<comment type="subunit">
    <text evidence="3 13">Monomer.</text>
</comment>
<dbReference type="EC" id="6.1.1.16" evidence="13"/>
<dbReference type="GO" id="GO:0005524">
    <property type="term" value="F:ATP binding"/>
    <property type="evidence" value="ECO:0007669"/>
    <property type="project" value="UniProtKB-UniRule"/>
</dbReference>
<dbReference type="CDD" id="cd00672">
    <property type="entry name" value="CysRS_core"/>
    <property type="match status" value="1"/>
</dbReference>
<dbReference type="HOGENOM" id="CLU_013528_0_0_14"/>
<feature type="short sequence motif" description="'HIGH' region" evidence="13">
    <location>
        <begin position="27"/>
        <end position="37"/>
    </location>
</feature>
<feature type="binding site" evidence="13">
    <location>
        <position position="205"/>
    </location>
    <ligand>
        <name>Zn(2+)</name>
        <dbReference type="ChEBI" id="CHEBI:29105"/>
    </ligand>
</feature>
<dbReference type="SUPFAM" id="SSF47323">
    <property type="entry name" value="Anticodon-binding domain of a subclass of class I aminoacyl-tRNA synthetases"/>
    <property type="match status" value="1"/>
</dbReference>
<dbReference type="PRINTS" id="PR00983">
    <property type="entry name" value="TRNASYNTHCYS"/>
</dbReference>
<dbReference type="Proteomes" id="UP000030066">
    <property type="component" value="Chromosome"/>
</dbReference>
<dbReference type="SUPFAM" id="SSF52374">
    <property type="entry name" value="Nucleotidylyl transferase"/>
    <property type="match status" value="1"/>
</dbReference>
<evidence type="ECO:0000256" key="11">
    <source>
        <dbReference type="ARBA" id="ARBA00023146"/>
    </source>
</evidence>
<keyword evidence="5 13" id="KW-0436">Ligase</keyword>
<dbReference type="eggNOG" id="COG0215">
    <property type="taxonomic scope" value="Bacteria"/>
</dbReference>
<dbReference type="AlphaFoldDB" id="A0A097SSG5"/>
<keyword evidence="6 13" id="KW-0479">Metal-binding</keyword>
<evidence type="ECO:0000256" key="13">
    <source>
        <dbReference type="HAMAP-Rule" id="MF_00041"/>
    </source>
</evidence>
<name>A0A097SSG5_9BACT</name>
<feature type="short sequence motif" description="'KMSKS' region" evidence="13">
    <location>
        <begin position="262"/>
        <end position="266"/>
    </location>
</feature>
<evidence type="ECO:0000256" key="1">
    <source>
        <dbReference type="ARBA" id="ARBA00004496"/>
    </source>
</evidence>
<dbReference type="InterPro" id="IPR032678">
    <property type="entry name" value="tRNA-synt_1_cat_dom"/>
</dbReference>
<feature type="binding site" evidence="13">
    <location>
        <position position="230"/>
    </location>
    <ligand>
        <name>Zn(2+)</name>
        <dbReference type="ChEBI" id="CHEBI:29105"/>
    </ligand>
</feature>
<protein>
    <recommendedName>
        <fullName evidence="13">Cysteine--tRNA ligase</fullName>
        <ecNumber evidence="13">6.1.1.16</ecNumber>
    </recommendedName>
    <alternativeName>
        <fullName evidence="13">Cysteinyl-tRNA synthetase</fullName>
        <shortName evidence="13">CysRS</shortName>
    </alternativeName>
</protein>
<keyword evidence="10 13" id="KW-0648">Protein biosynthesis</keyword>
<comment type="cofactor">
    <cofactor evidence="13">
        <name>Zn(2+)</name>
        <dbReference type="ChEBI" id="CHEBI:29105"/>
    </cofactor>
    <text evidence="13">Binds 1 zinc ion per subunit.</text>
</comment>
<dbReference type="EMBL" id="CP007711">
    <property type="protein sequence ID" value="AIV03524.1"/>
    <property type="molecule type" value="Genomic_DNA"/>
</dbReference>
<dbReference type="Pfam" id="PF09190">
    <property type="entry name" value="DALR_2"/>
    <property type="match status" value="1"/>
</dbReference>
<evidence type="ECO:0000256" key="4">
    <source>
        <dbReference type="ARBA" id="ARBA00022490"/>
    </source>
</evidence>
<dbReference type="Gene3D" id="3.40.50.620">
    <property type="entry name" value="HUPs"/>
    <property type="match status" value="1"/>
</dbReference>
<sequence>MIKIKDSSSGVYLPLDESKITIYNCGPTVYNDVHIGNLRPVITMDVLYRYLKAIKHDVFYVHNITDIDDKIINKSIETKQEELKLSDHYFHEYLKILDQLNILKMDVLPKVSDNIDGIIEFIKKLVENKRAYVVDGDVYFDVSQNNNYGVISGQKTENLLKGVRKEIDDKKHNPLDFVLWKKTDKGINWVTEWNDCGRPGWHTECVYLINKFIGKNVVIHGGGVDLKFPHHENENAQNLAMNNLPLAKIWMHVGHINVNNEKMSKSLNNFVLAKDILKEFDANTIRWFFYQTKYQAPLNYSIEVMNSAKKDISKIIKTMNYALINLYWLKREYVSKNDELPNEVIEALNDDLNLPNVVTYIYQIVKQLSQLINKKDGQGIQNNLNNLLSIFNVLGLTYTNPLTNNKEVIKVIKKWKLAMDNKDYNLSDLIRSELKKEEII</sequence>
<evidence type="ECO:0000313" key="16">
    <source>
        <dbReference type="Proteomes" id="UP000030066"/>
    </source>
</evidence>
<dbReference type="HAMAP" id="MF_00041">
    <property type="entry name" value="Cys_tRNA_synth"/>
    <property type="match status" value="1"/>
</dbReference>
<dbReference type="STRING" id="1318617.MGM1_1370"/>
<keyword evidence="7 13" id="KW-0547">Nucleotide-binding</keyword>
<dbReference type="InterPro" id="IPR015803">
    <property type="entry name" value="Cys-tRNA-ligase"/>
</dbReference>
<evidence type="ECO:0000256" key="10">
    <source>
        <dbReference type="ARBA" id="ARBA00022917"/>
    </source>
</evidence>
<dbReference type="PANTHER" id="PTHR10890">
    <property type="entry name" value="CYSTEINYL-TRNA SYNTHETASE"/>
    <property type="match status" value="1"/>
</dbReference>
<feature type="domain" description="Cysteinyl-tRNA synthetase class Ia DALR" evidence="14">
    <location>
        <begin position="343"/>
        <end position="402"/>
    </location>
</feature>
<comment type="similarity">
    <text evidence="2 13">Belongs to the class-I aminoacyl-tRNA synthetase family.</text>
</comment>
<evidence type="ECO:0000256" key="5">
    <source>
        <dbReference type="ARBA" id="ARBA00022598"/>
    </source>
</evidence>
<dbReference type="Gene3D" id="1.20.120.1910">
    <property type="entry name" value="Cysteine-tRNA ligase, C-terminal anti-codon recognition domain"/>
    <property type="match status" value="1"/>
</dbReference>
<gene>
    <name evidence="13 15" type="primary">cysS</name>
    <name evidence="15" type="ORF">MGM1_1370</name>
</gene>
<reference evidence="15 16" key="1">
    <citation type="journal article" date="2014" name="PLoS ONE">
        <title>An emerging Mycoplasma associated with trichomoniasis, vaginal infection and disease.</title>
        <authorList>
            <consortium name="Vaginal Microbiome Consortium"/>
            <person name="Fettweis J.M."/>
            <person name="Serrano M.G."/>
            <person name="Huang B."/>
            <person name="Brooks J.P."/>
            <person name="Glascock A.L."/>
            <person name="Sheth N.U."/>
            <person name="Strauss J.F.III."/>
            <person name="Jefferson K.K."/>
            <person name="Buck G.A."/>
        </authorList>
    </citation>
    <scope>NUCLEOTIDE SEQUENCE [LARGE SCALE GENOMIC DNA]</scope>
    <source>
        <strain evidence="15 16">VCU_M1</strain>
    </source>
</reference>
<dbReference type="SMART" id="SM00840">
    <property type="entry name" value="DALR_2"/>
    <property type="match status" value="1"/>
</dbReference>
<dbReference type="GO" id="GO:0005829">
    <property type="term" value="C:cytosol"/>
    <property type="evidence" value="ECO:0007669"/>
    <property type="project" value="TreeGrafter"/>
</dbReference>
<organism evidence="15 16">
    <name type="scientific">Candidatus Malacoplasma girerdii</name>
    <dbReference type="NCBI Taxonomy" id="1318617"/>
    <lineage>
        <taxon>Bacteria</taxon>
        <taxon>Bacillati</taxon>
        <taxon>Mycoplasmatota</taxon>
        <taxon>Mycoplasmoidales</taxon>
        <taxon>Mycoplasmoidaceae</taxon>
        <taxon>Malacoplasma</taxon>
    </lineage>
</organism>
<evidence type="ECO:0000256" key="12">
    <source>
        <dbReference type="ARBA" id="ARBA00047398"/>
    </source>
</evidence>
<dbReference type="Pfam" id="PF01406">
    <property type="entry name" value="tRNA-synt_1e"/>
    <property type="match status" value="1"/>
</dbReference>
<dbReference type="InterPro" id="IPR015273">
    <property type="entry name" value="Cys-tRNA-synt_Ia_DALR"/>
</dbReference>
<dbReference type="GO" id="GO:0004817">
    <property type="term" value="F:cysteine-tRNA ligase activity"/>
    <property type="evidence" value="ECO:0007669"/>
    <property type="project" value="UniProtKB-UniRule"/>
</dbReference>
<comment type="catalytic activity">
    <reaction evidence="12 13">
        <text>tRNA(Cys) + L-cysteine + ATP = L-cysteinyl-tRNA(Cys) + AMP + diphosphate</text>
        <dbReference type="Rhea" id="RHEA:17773"/>
        <dbReference type="Rhea" id="RHEA-COMP:9661"/>
        <dbReference type="Rhea" id="RHEA-COMP:9679"/>
        <dbReference type="ChEBI" id="CHEBI:30616"/>
        <dbReference type="ChEBI" id="CHEBI:33019"/>
        <dbReference type="ChEBI" id="CHEBI:35235"/>
        <dbReference type="ChEBI" id="CHEBI:78442"/>
        <dbReference type="ChEBI" id="CHEBI:78517"/>
        <dbReference type="ChEBI" id="CHEBI:456215"/>
        <dbReference type="EC" id="6.1.1.16"/>
    </reaction>
</comment>
<keyword evidence="16" id="KW-1185">Reference proteome</keyword>
<feature type="binding site" evidence="13">
    <location>
        <position position="25"/>
    </location>
    <ligand>
        <name>Zn(2+)</name>
        <dbReference type="ChEBI" id="CHEBI:29105"/>
    </ligand>
</feature>
<keyword evidence="11 13" id="KW-0030">Aminoacyl-tRNA synthetase</keyword>
<keyword evidence="4 13" id="KW-0963">Cytoplasm</keyword>
<evidence type="ECO:0000256" key="9">
    <source>
        <dbReference type="ARBA" id="ARBA00022840"/>
    </source>
</evidence>
<proteinExistence type="inferred from homology"/>
<keyword evidence="9 13" id="KW-0067">ATP-binding</keyword>
<dbReference type="GO" id="GO:0006423">
    <property type="term" value="P:cysteinyl-tRNA aminoacylation"/>
    <property type="evidence" value="ECO:0007669"/>
    <property type="project" value="UniProtKB-UniRule"/>
</dbReference>
<dbReference type="NCBIfam" id="TIGR00435">
    <property type="entry name" value="cysS"/>
    <property type="match status" value="1"/>
</dbReference>
<evidence type="ECO:0000259" key="14">
    <source>
        <dbReference type="SMART" id="SM00840"/>
    </source>
</evidence>
<dbReference type="KEGG" id="mgj:MGM1_1370"/>
<dbReference type="InterPro" id="IPR024909">
    <property type="entry name" value="Cys-tRNA/MSH_ligase"/>
</dbReference>
<dbReference type="InterPro" id="IPR009080">
    <property type="entry name" value="tRNAsynth_Ia_anticodon-bd"/>
</dbReference>
<evidence type="ECO:0000256" key="3">
    <source>
        <dbReference type="ARBA" id="ARBA00011245"/>
    </source>
</evidence>
<evidence type="ECO:0000256" key="2">
    <source>
        <dbReference type="ARBA" id="ARBA00005594"/>
    </source>
</evidence>
<feature type="binding site" evidence="13">
    <location>
        <position position="234"/>
    </location>
    <ligand>
        <name>Zn(2+)</name>
        <dbReference type="ChEBI" id="CHEBI:29105"/>
    </ligand>
</feature>
<dbReference type="GO" id="GO:0008270">
    <property type="term" value="F:zinc ion binding"/>
    <property type="evidence" value="ECO:0007669"/>
    <property type="project" value="UniProtKB-UniRule"/>
</dbReference>
<evidence type="ECO:0000313" key="15">
    <source>
        <dbReference type="EMBL" id="AIV03524.1"/>
    </source>
</evidence>
<feature type="binding site" evidence="13">
    <location>
        <position position="265"/>
    </location>
    <ligand>
        <name>ATP</name>
        <dbReference type="ChEBI" id="CHEBI:30616"/>
    </ligand>
</feature>
<comment type="subcellular location">
    <subcellularLocation>
        <location evidence="1 13">Cytoplasm</location>
    </subcellularLocation>
</comment>
<dbReference type="PANTHER" id="PTHR10890:SF3">
    <property type="entry name" value="CYSTEINE--TRNA LIGASE, CYTOPLASMIC"/>
    <property type="match status" value="1"/>
</dbReference>
<dbReference type="InterPro" id="IPR014729">
    <property type="entry name" value="Rossmann-like_a/b/a_fold"/>
</dbReference>
<accession>A0A097SSG5</accession>
<evidence type="ECO:0000256" key="7">
    <source>
        <dbReference type="ARBA" id="ARBA00022741"/>
    </source>
</evidence>
<evidence type="ECO:0000256" key="6">
    <source>
        <dbReference type="ARBA" id="ARBA00022723"/>
    </source>
</evidence>
<keyword evidence="8 13" id="KW-0862">Zinc</keyword>